<dbReference type="InterPro" id="IPR050128">
    <property type="entry name" value="Sulfate_adenylyltrnsfr_sub2"/>
</dbReference>
<dbReference type="SUPFAM" id="SSF52402">
    <property type="entry name" value="Adenine nucleotide alpha hydrolases-like"/>
    <property type="match status" value="1"/>
</dbReference>
<dbReference type="InterPro" id="IPR014729">
    <property type="entry name" value="Rossmann-like_a/b/a_fold"/>
</dbReference>
<dbReference type="Gene3D" id="3.40.50.620">
    <property type="entry name" value="HUPs"/>
    <property type="match status" value="1"/>
</dbReference>
<evidence type="ECO:0000313" key="2">
    <source>
        <dbReference type="Proteomes" id="UP001601059"/>
    </source>
</evidence>
<keyword evidence="2" id="KW-1185">Reference proteome</keyword>
<proteinExistence type="predicted"/>
<dbReference type="Proteomes" id="UP001601059">
    <property type="component" value="Unassembled WGS sequence"/>
</dbReference>
<protein>
    <recommendedName>
        <fullName evidence="3">Phosphoadenosine phosphosulfate reductase</fullName>
    </recommendedName>
</protein>
<reference evidence="1 2" key="1">
    <citation type="submission" date="2024-08" db="EMBL/GenBank/DDBJ databases">
        <title>Two novel Cytobacillus novel species.</title>
        <authorList>
            <person name="Liu G."/>
        </authorList>
    </citation>
    <scope>NUCLEOTIDE SEQUENCE [LARGE SCALE GENOMIC DNA]</scope>
    <source>
        <strain evidence="1 2">FJAT-54145</strain>
    </source>
</reference>
<organism evidence="1 2">
    <name type="scientific">Cytobacillus spartinae</name>
    <dbReference type="NCBI Taxonomy" id="3299023"/>
    <lineage>
        <taxon>Bacteria</taxon>
        <taxon>Bacillati</taxon>
        <taxon>Bacillota</taxon>
        <taxon>Bacilli</taxon>
        <taxon>Bacillales</taxon>
        <taxon>Bacillaceae</taxon>
        <taxon>Cytobacillus</taxon>
    </lineage>
</organism>
<gene>
    <name evidence="1" type="ORF">ACFYKX_11030</name>
</gene>
<dbReference type="PANTHER" id="PTHR43196:SF2">
    <property type="entry name" value="PHOSPHOADENOSINE PHOSPHOSULFATE REDUCTASE"/>
    <property type="match status" value="1"/>
</dbReference>
<accession>A0ABW6KAA8</accession>
<comment type="caution">
    <text evidence="1">The sequence shown here is derived from an EMBL/GenBank/DDBJ whole genome shotgun (WGS) entry which is preliminary data.</text>
</comment>
<dbReference type="PANTHER" id="PTHR43196">
    <property type="entry name" value="SULFATE ADENYLYLTRANSFERASE SUBUNIT 2"/>
    <property type="match status" value="1"/>
</dbReference>
<name>A0ABW6KAA8_9BACI</name>
<dbReference type="RefSeq" id="WP_389360969.1">
    <property type="nucleotide sequence ID" value="NZ_JBIACK010000004.1"/>
</dbReference>
<evidence type="ECO:0008006" key="3">
    <source>
        <dbReference type="Google" id="ProtNLM"/>
    </source>
</evidence>
<dbReference type="EMBL" id="JBIACK010000004">
    <property type="protein sequence ID" value="MFE8701127.1"/>
    <property type="molecule type" value="Genomic_DNA"/>
</dbReference>
<evidence type="ECO:0000313" key="1">
    <source>
        <dbReference type="EMBL" id="MFE8701127.1"/>
    </source>
</evidence>
<sequence>MLQNQSCSYNMIPTPHQIIESDPFLCKDSLVATVFPAIPFPAGMVTHPVEGTLVDEVLTIRKQHDRLQAVLEPVIEELTSAYLDPTNSRPWVVASSYGKDSCLLVLAIWKMHERIPLHKQTRKVIVLTSDTLMEHPLMKSYVHLQVNTLNESAALRGFLNLRAVLTKPENRPGKQWRTFAGKVLAHGNVMPTPANPNRWCTGDWKIEPQVQFLKDIVKEYGAYTVFLGTRFEESESRAQSMRKHNPTGAFMFQEHETKWVSHPIATIQESQVWGILLSHTKLPWGVSTIEVEKMYKDAGECPIQVDKADRKGCGTSRNGCILCMMPKDDQMLEYFLTRKEPWAAPILELRKRIRSSLFDVNFRLPVKSFRERYLDWYNPFLHDAEAEKETWKGAKGKVGTKQAYLSRLEEEKAAFAQSTESVCLGGSPVYPDISLARYNLKGRIYLLKNTLYFQRVAGMELVSPEDLHYIKEVWKEECGWVENDEDVTPEDVPHVGALVLRTDFRVNEAETTIPNLDIYSDWDLNEYGESSVWLPWSEEERVAYEKRRHRDLTQKPRIVRMKTVDKGKPTERKVPVPYQVPRGENEEYLRPKTLNPTKGAPKHHLFYVFKDMGGNEEEILSMIRASERKTGDTIPYFWQPGYGHAETLFHWNLVTFVVFRPSIHTYEEASAFVDTFLAAGCEPLPVETPDWDGIYRRLYHGLSPNEAKRKAYVTGENPTHLPKELQSYAGIEQEELYAAHLLWKSKGDKRLMPLSTEESIWLKCHPEEVSSVIEILWKEEPKKARWLFLQGYEPHVVPASIQNQVGLTLELLEIPYLLKREGIAEHRIFETLDAYRTIIDVWSVFGVPTSA</sequence>